<dbReference type="EMBL" id="CP139965">
    <property type="protein sequence ID" value="WQD80285.1"/>
    <property type="molecule type" value="Genomic_DNA"/>
</dbReference>
<dbReference type="Proteomes" id="UP001325479">
    <property type="component" value="Chromosome"/>
</dbReference>
<organism evidence="2 3">
    <name type="scientific">Paraburkholderia kururiensis</name>
    <dbReference type="NCBI Taxonomy" id="984307"/>
    <lineage>
        <taxon>Bacteria</taxon>
        <taxon>Pseudomonadati</taxon>
        <taxon>Pseudomonadota</taxon>
        <taxon>Betaproteobacteria</taxon>
        <taxon>Burkholderiales</taxon>
        <taxon>Burkholderiaceae</taxon>
        <taxon>Paraburkholderia</taxon>
    </lineage>
</organism>
<evidence type="ECO:0000313" key="3">
    <source>
        <dbReference type="Proteomes" id="UP001325479"/>
    </source>
</evidence>
<dbReference type="InterPro" id="IPR046696">
    <property type="entry name" value="DUF6566"/>
</dbReference>
<keyword evidence="3" id="KW-1185">Reference proteome</keyword>
<proteinExistence type="predicted"/>
<evidence type="ECO:0000313" key="2">
    <source>
        <dbReference type="EMBL" id="WQD80285.1"/>
    </source>
</evidence>
<evidence type="ECO:0000259" key="1">
    <source>
        <dbReference type="Pfam" id="PF20204"/>
    </source>
</evidence>
<gene>
    <name evidence="2" type="ORF">U0042_11710</name>
</gene>
<dbReference type="Pfam" id="PF20204">
    <property type="entry name" value="DUF6566"/>
    <property type="match status" value="1"/>
</dbReference>
<reference evidence="2 3" key="1">
    <citation type="submission" date="2023-12" db="EMBL/GenBank/DDBJ databases">
        <title>Genome sequencing and assembly of bacterial species from a model synthetic community.</title>
        <authorList>
            <person name="Hogle S.L."/>
        </authorList>
    </citation>
    <scope>NUCLEOTIDE SEQUENCE [LARGE SCALE GENOMIC DNA]</scope>
    <source>
        <strain evidence="2 3">HAMBI 2494</strain>
    </source>
</reference>
<name>A0ABZ0WSC0_9BURK</name>
<sequence>MEPKGIDMGDYTERYRDHDIEVAVEQVMTGVKAHFRVLKGSDVAVDWRLVHIDRLWPTERAAADAGLEAARGVIDRELMKD</sequence>
<feature type="domain" description="DUF6566" evidence="1">
    <location>
        <begin position="13"/>
        <end position="80"/>
    </location>
</feature>
<dbReference type="RefSeq" id="WP_114814606.1">
    <property type="nucleotide sequence ID" value="NZ_CP139965.1"/>
</dbReference>
<protein>
    <recommendedName>
        <fullName evidence="1">DUF6566 domain-containing protein</fullName>
    </recommendedName>
</protein>
<accession>A0ABZ0WSC0</accession>